<dbReference type="PANTHER" id="PTHR47628:SF1">
    <property type="entry name" value="ALIPHATIC AMIDASE EXPRESSION-REGULATING PROTEIN"/>
    <property type="match status" value="1"/>
</dbReference>
<sequence>MKDSDIDEVYTPFGHSDYQTIVANIKKFAAGGKTAVISTINGDSNVPFYKELGNAGLKATDVPVVAFSVGEEELRGVDTKPLVGHLAAWNYFESVKNPVNTAFIKQWKEYAKAKNLPNADTVVTNDPMEATYVGIHMWAQAVEKAKSTDTDKVIAAMAGQTYKAPSGYTLEMDKTNHHLHKPVMIGEIKADGQFNVVNKTKTTIRAQPWSPYIPGNESKQKM</sequence>
<organism evidence="1 2">
    <name type="scientific">Herbaspirillum frisingense</name>
    <dbReference type="NCBI Taxonomy" id="92645"/>
    <lineage>
        <taxon>Bacteria</taxon>
        <taxon>Pseudomonadati</taxon>
        <taxon>Pseudomonadota</taxon>
        <taxon>Betaproteobacteria</taxon>
        <taxon>Burkholderiales</taxon>
        <taxon>Oxalobacteraceae</taxon>
        <taxon>Herbaspirillum</taxon>
    </lineage>
</organism>
<evidence type="ECO:0000313" key="1">
    <source>
        <dbReference type="EMBL" id="KAF1039728.1"/>
    </source>
</evidence>
<dbReference type="EMBL" id="WNDX01000152">
    <property type="protein sequence ID" value="KAF1039728.1"/>
    <property type="molecule type" value="Genomic_DNA"/>
</dbReference>
<name>A0A7V8FU50_9BURK</name>
<reference evidence="2" key="1">
    <citation type="journal article" date="2020" name="MBio">
        <title>Horizontal gene transfer to a defensive symbiont with a reduced genome amongst a multipartite beetle microbiome.</title>
        <authorList>
            <person name="Waterworth S.C."/>
            <person name="Florez L.V."/>
            <person name="Rees E.R."/>
            <person name="Hertweck C."/>
            <person name="Kaltenpoth M."/>
            <person name="Kwan J.C."/>
        </authorList>
    </citation>
    <scope>NUCLEOTIDE SEQUENCE [LARGE SCALE GENOMIC DNA]</scope>
</reference>
<proteinExistence type="predicted"/>
<comment type="caution">
    <text evidence="1">The sequence shown here is derived from an EMBL/GenBank/DDBJ whole genome shotgun (WGS) entry which is preliminary data.</text>
</comment>
<dbReference type="Pfam" id="PF13433">
    <property type="entry name" value="Peripla_BP_5"/>
    <property type="match status" value="1"/>
</dbReference>
<dbReference type="PANTHER" id="PTHR47628">
    <property type="match status" value="1"/>
</dbReference>
<accession>A0A7V8FU50</accession>
<gene>
    <name evidence="1" type="ORF">GAK35_03660</name>
</gene>
<dbReference type="InterPro" id="IPR028082">
    <property type="entry name" value="Peripla_BP_I"/>
</dbReference>
<dbReference type="SUPFAM" id="SSF53822">
    <property type="entry name" value="Periplasmic binding protein-like I"/>
    <property type="match status" value="1"/>
</dbReference>
<protein>
    <submittedName>
        <fullName evidence="1">Limonene hydroxylase</fullName>
    </submittedName>
</protein>
<evidence type="ECO:0000313" key="2">
    <source>
        <dbReference type="Proteomes" id="UP000462435"/>
    </source>
</evidence>
<dbReference type="AlphaFoldDB" id="A0A7V8FU50"/>
<dbReference type="Gene3D" id="3.40.50.2300">
    <property type="match status" value="2"/>
</dbReference>
<dbReference type="Proteomes" id="UP000462435">
    <property type="component" value="Unassembled WGS sequence"/>
</dbReference>